<dbReference type="PANTHER" id="PTHR43539:SF56">
    <property type="entry name" value="EXPRESSED PROTEIN"/>
    <property type="match status" value="1"/>
</dbReference>
<evidence type="ECO:0000256" key="1">
    <source>
        <dbReference type="ARBA" id="ARBA00009183"/>
    </source>
</evidence>
<dbReference type="RefSeq" id="XP_029116499.1">
    <property type="nucleotide sequence ID" value="XM_029260666.1"/>
</dbReference>
<name>A0A8N4ESS2_ELAGV</name>
<dbReference type="PANTHER" id="PTHR43539">
    <property type="entry name" value="FLAVIN-BINDING MONOOXYGENASE-LIKE PROTEIN (AFU_ORTHOLOGUE AFUA_4G09220)"/>
    <property type="match status" value="1"/>
</dbReference>
<comment type="similarity">
    <text evidence="1">Belongs to the FMO family.</text>
</comment>
<evidence type="ECO:0000256" key="4">
    <source>
        <dbReference type="ARBA" id="ARBA00047707"/>
    </source>
</evidence>
<organism evidence="5 6">
    <name type="scientific">Elaeis guineensis var. tenera</name>
    <name type="common">Oil palm</name>
    <dbReference type="NCBI Taxonomy" id="51953"/>
    <lineage>
        <taxon>Eukaryota</taxon>
        <taxon>Viridiplantae</taxon>
        <taxon>Streptophyta</taxon>
        <taxon>Embryophyta</taxon>
        <taxon>Tracheophyta</taxon>
        <taxon>Spermatophyta</taxon>
        <taxon>Magnoliopsida</taxon>
        <taxon>Liliopsida</taxon>
        <taxon>Arecaceae</taxon>
        <taxon>Arecoideae</taxon>
        <taxon>Cocoseae</taxon>
        <taxon>Elaeidinae</taxon>
        <taxon>Elaeis</taxon>
    </lineage>
</organism>
<evidence type="ECO:0000313" key="6">
    <source>
        <dbReference type="RefSeq" id="XP_029116499.1"/>
    </source>
</evidence>
<dbReference type="GO" id="GO:0050660">
    <property type="term" value="F:flavin adenine dinucleotide binding"/>
    <property type="evidence" value="ECO:0007669"/>
    <property type="project" value="InterPro"/>
</dbReference>
<proteinExistence type="inferred from homology"/>
<comment type="catalytic activity">
    <reaction evidence="4">
        <text>indole-3-pyruvate + NADPH + O2 + H(+) = (indol-3-yl)acetate + CO2 + NADP(+) + H2O</text>
        <dbReference type="Rhea" id="RHEA:34331"/>
        <dbReference type="ChEBI" id="CHEBI:15377"/>
        <dbReference type="ChEBI" id="CHEBI:15378"/>
        <dbReference type="ChEBI" id="CHEBI:15379"/>
        <dbReference type="ChEBI" id="CHEBI:16526"/>
        <dbReference type="ChEBI" id="CHEBI:17640"/>
        <dbReference type="ChEBI" id="CHEBI:30854"/>
        <dbReference type="ChEBI" id="CHEBI:57783"/>
        <dbReference type="ChEBI" id="CHEBI:58349"/>
        <dbReference type="EC" id="1.14.13.168"/>
    </reaction>
</comment>
<dbReference type="PRINTS" id="PR00469">
    <property type="entry name" value="PNDRDTASEII"/>
</dbReference>
<gene>
    <name evidence="6" type="primary">LOC109504842</name>
</gene>
<sequence>MKSNLKQVWVTGPIIVGAGPSGLATAACLKEKGIPSLILEKENCIASSWKLRTYDRLKLHLPKQFCELPLMPFPPAFPTYPTKQQFISYLEAYAEHFSVKPLFGMKVRCAEYDPSIGFWRVEANNLEFICRWLIVATGENDEAILPEITGMSEFQGQVLHTSFYKNADDFKRKKVLVVGCGNSGMEVCLDLCNNGVQASMVVRDKLHILPREILGISTFGLSMWLIKWFPMKLADEFLLLCSWLILGDTKKYGLTRPNIGPLKLKITTGKTPVLDVGTLSKIKNGQIKVVPGIDCFTHKGVEFVDGKQEDYDAVILATGYRSNVASWLKFALMKRTSRRDMVKMETM</sequence>
<dbReference type="GO" id="GO:0103075">
    <property type="term" value="F:indole-3-pyruvate monooxygenase activity"/>
    <property type="evidence" value="ECO:0007669"/>
    <property type="project" value="UniProtKB-EC"/>
</dbReference>
<dbReference type="Gene3D" id="3.50.50.60">
    <property type="entry name" value="FAD/NAD(P)-binding domain"/>
    <property type="match status" value="1"/>
</dbReference>
<protein>
    <recommendedName>
        <fullName evidence="3">indole-3-pyruvate monooxygenase</fullName>
        <ecNumber evidence="3">1.14.13.168</ecNumber>
    </recommendedName>
</protein>
<dbReference type="PIRSF" id="PIRSF000332">
    <property type="entry name" value="FMO"/>
    <property type="match status" value="1"/>
</dbReference>
<keyword evidence="5" id="KW-1185">Reference proteome</keyword>
<keyword evidence="2" id="KW-0560">Oxidoreductase</keyword>
<dbReference type="InterPro" id="IPR000960">
    <property type="entry name" value="Flavin_mOase"/>
</dbReference>
<dbReference type="InterPro" id="IPR050982">
    <property type="entry name" value="Auxin_biosynth/cation_transpt"/>
</dbReference>
<accession>A0A8N4ESS2</accession>
<evidence type="ECO:0000313" key="5">
    <source>
        <dbReference type="Proteomes" id="UP000504607"/>
    </source>
</evidence>
<dbReference type="Pfam" id="PF13738">
    <property type="entry name" value="Pyr_redox_3"/>
    <property type="match status" value="1"/>
</dbReference>
<dbReference type="SUPFAM" id="SSF51905">
    <property type="entry name" value="FAD/NAD(P)-binding domain"/>
    <property type="match status" value="2"/>
</dbReference>
<dbReference type="PROSITE" id="PS51257">
    <property type="entry name" value="PROKAR_LIPOPROTEIN"/>
    <property type="match status" value="1"/>
</dbReference>
<dbReference type="EC" id="1.14.13.168" evidence="3"/>
<dbReference type="PRINTS" id="PR00368">
    <property type="entry name" value="FADPNR"/>
</dbReference>
<dbReference type="GO" id="GO:0050661">
    <property type="term" value="F:NADP binding"/>
    <property type="evidence" value="ECO:0007669"/>
    <property type="project" value="InterPro"/>
</dbReference>
<reference evidence="6" key="1">
    <citation type="submission" date="2025-08" db="UniProtKB">
        <authorList>
            <consortium name="RefSeq"/>
        </authorList>
    </citation>
    <scope>IDENTIFICATION</scope>
</reference>
<dbReference type="OrthoDB" id="66881at2759"/>
<dbReference type="InterPro" id="IPR036188">
    <property type="entry name" value="FAD/NAD-bd_sf"/>
</dbReference>
<dbReference type="AlphaFoldDB" id="A0A8N4ESS2"/>
<evidence type="ECO:0000256" key="2">
    <source>
        <dbReference type="ARBA" id="ARBA00023002"/>
    </source>
</evidence>
<dbReference type="Proteomes" id="UP000504607">
    <property type="component" value="Unplaced"/>
</dbReference>
<evidence type="ECO:0000256" key="3">
    <source>
        <dbReference type="ARBA" id="ARBA00039148"/>
    </source>
</evidence>